<dbReference type="GO" id="GO:0016491">
    <property type="term" value="F:oxidoreductase activity"/>
    <property type="evidence" value="ECO:0007669"/>
    <property type="project" value="InterPro"/>
</dbReference>
<accession>A0A917FAH5</accession>
<proteinExistence type="predicted"/>
<dbReference type="SUPFAM" id="SSF56003">
    <property type="entry name" value="Molybdenum cofactor-binding domain"/>
    <property type="match status" value="2"/>
</dbReference>
<organism evidence="2 3">
    <name type="scientific">Azorhizobium oxalatiphilum</name>
    <dbReference type="NCBI Taxonomy" id="980631"/>
    <lineage>
        <taxon>Bacteria</taxon>
        <taxon>Pseudomonadati</taxon>
        <taxon>Pseudomonadota</taxon>
        <taxon>Alphaproteobacteria</taxon>
        <taxon>Hyphomicrobiales</taxon>
        <taxon>Xanthobacteraceae</taxon>
        <taxon>Azorhizobium</taxon>
    </lineage>
</organism>
<dbReference type="Pfam" id="PF01315">
    <property type="entry name" value="Ald_Xan_dh_C"/>
    <property type="match status" value="1"/>
</dbReference>
<feature type="domain" description="Aldehyde oxidase/xanthine dehydrogenase a/b hammerhead" evidence="1">
    <location>
        <begin position="221"/>
        <end position="321"/>
    </location>
</feature>
<dbReference type="AlphaFoldDB" id="A0A917FAH5"/>
<dbReference type="InterPro" id="IPR012368">
    <property type="entry name" value="OxRdtase_Mopterin-bd_su_IorB"/>
</dbReference>
<reference evidence="2" key="2">
    <citation type="submission" date="2020-09" db="EMBL/GenBank/DDBJ databases">
        <authorList>
            <person name="Sun Q."/>
            <person name="Sedlacek I."/>
        </authorList>
    </citation>
    <scope>NUCLEOTIDE SEQUENCE</scope>
    <source>
        <strain evidence="2">CCM 7897</strain>
    </source>
</reference>
<evidence type="ECO:0000313" key="2">
    <source>
        <dbReference type="EMBL" id="GGF62432.1"/>
    </source>
</evidence>
<comment type="caution">
    <text evidence="2">The sequence shown here is derived from an EMBL/GenBank/DDBJ whole genome shotgun (WGS) entry which is preliminary data.</text>
</comment>
<dbReference type="PROSITE" id="PS51318">
    <property type="entry name" value="TAT"/>
    <property type="match status" value="1"/>
</dbReference>
<dbReference type="InterPro" id="IPR006311">
    <property type="entry name" value="TAT_signal"/>
</dbReference>
<dbReference type="PANTHER" id="PTHR47495">
    <property type="entry name" value="ALDEHYDE DEHYDROGENASE"/>
    <property type="match status" value="1"/>
</dbReference>
<dbReference type="RefSeq" id="WP_188578472.1">
    <property type="nucleotide sequence ID" value="NZ_BMCT01000002.1"/>
</dbReference>
<dbReference type="Pfam" id="PF02738">
    <property type="entry name" value="MoCoBD_1"/>
    <property type="match status" value="1"/>
</dbReference>
<sequence length="759" mass="82239">MTDVPTLSRRGFVLSLLAASGALVIGTRPILAAVVDAEPWTKDTPTGAHEFTPWLSIAPNGQVTVMVTTPDIGNGVVTQALSFVYEELGARWDDLRAQYASTSSDYALGGVYSKVNGSIGYFGGRSTSDERRITYMTAAANARERLRHAAAAQWNVPVGEVEARDGLIHHAASGRSTPFGALLAHAASVALPEDPKPKRREEWTHLGKDSPAKVQNPLVVSGAAVYGIDVKIPGKVYAALRQSPVMGGRLKSYDFESIRHMPGVRTVVEIKPTPANEKNILPSPFPMETTRIQAAVAVIADHYWQARTALDALPIEWEDGPGGKWENTQAMADAAMAVLDKPGGKVDFQAGDARADFAKGGKIIDASYLTPYCEHMPMEPLNGTALVTDKTVELWHPSQHTQMAFTLAVQQTGFAPENVTVHQTFVGGGFGRRAYGDDARMVVAVAQQYPGVPVHTIWSREESTRQGRYRAMVAGRLKARLGEDGLPTAFEAHGSGGPGMNFRGVSDTVFPQIVPNAHVETHILPDLHVLNGPYRGPGYNSGAFIMESFVDELANAAGVDPMEYRIRLYAKWQDKAWVKVLEELRDKSGWGQPLPKGQARGVAIGNWGMRGKPFAGTTCGAVAHAEVTQDGKLTIHRLDIAFDSGRILNRDAVRAELEGGAIFGLNMSLNEELNVEHGRIVEGNFHEYPMLRIGDIPQLHIHFGGLSDNERYYEIGEPPVGPVGPSVANAIFAVTGKRLRTTPFRKQDLRWGEKSASAG</sequence>
<dbReference type="Proteomes" id="UP000606044">
    <property type="component" value="Unassembled WGS sequence"/>
</dbReference>
<dbReference type="EMBL" id="BMCT01000002">
    <property type="protein sequence ID" value="GGF62432.1"/>
    <property type="molecule type" value="Genomic_DNA"/>
</dbReference>
<dbReference type="Pfam" id="PF20256">
    <property type="entry name" value="MoCoBD_2"/>
    <property type="match status" value="1"/>
</dbReference>
<dbReference type="PIRSF" id="PIRSF036389">
    <property type="entry name" value="IOR_B"/>
    <property type="match status" value="1"/>
</dbReference>
<name>A0A917FAH5_9HYPH</name>
<dbReference type="InterPro" id="IPR052516">
    <property type="entry name" value="N-heterocyclic_Hydroxylase"/>
</dbReference>
<dbReference type="SMART" id="SM01008">
    <property type="entry name" value="Ald_Xan_dh_C"/>
    <property type="match status" value="1"/>
</dbReference>
<keyword evidence="3" id="KW-1185">Reference proteome</keyword>
<dbReference type="SUPFAM" id="SSF54665">
    <property type="entry name" value="CO dehydrogenase molybdoprotein N-domain-like"/>
    <property type="match status" value="1"/>
</dbReference>
<dbReference type="InterPro" id="IPR036856">
    <property type="entry name" value="Ald_Oxase/Xan_DH_a/b_sf"/>
</dbReference>
<reference evidence="2" key="1">
    <citation type="journal article" date="2014" name="Int. J. Syst. Evol. Microbiol.">
        <title>Complete genome sequence of Corynebacterium casei LMG S-19264T (=DSM 44701T), isolated from a smear-ripened cheese.</title>
        <authorList>
            <consortium name="US DOE Joint Genome Institute (JGI-PGF)"/>
            <person name="Walter F."/>
            <person name="Albersmeier A."/>
            <person name="Kalinowski J."/>
            <person name="Ruckert C."/>
        </authorList>
    </citation>
    <scope>NUCLEOTIDE SEQUENCE</scope>
    <source>
        <strain evidence="2">CCM 7897</strain>
    </source>
</reference>
<dbReference type="InterPro" id="IPR046867">
    <property type="entry name" value="AldOxase/xan_DH_MoCoBD2"/>
</dbReference>
<gene>
    <name evidence="2" type="ORF">GCM10007301_22680</name>
</gene>
<dbReference type="Gene3D" id="3.90.1170.50">
    <property type="entry name" value="Aldehyde oxidase/xanthine dehydrogenase, a/b hammerhead"/>
    <property type="match status" value="1"/>
</dbReference>
<dbReference type="Gene3D" id="3.30.365.10">
    <property type="entry name" value="Aldehyde oxidase/xanthine dehydrogenase, molybdopterin binding domain"/>
    <property type="match status" value="4"/>
</dbReference>
<evidence type="ECO:0000259" key="1">
    <source>
        <dbReference type="SMART" id="SM01008"/>
    </source>
</evidence>
<evidence type="ECO:0000313" key="3">
    <source>
        <dbReference type="Proteomes" id="UP000606044"/>
    </source>
</evidence>
<dbReference type="PANTHER" id="PTHR47495:SF2">
    <property type="entry name" value="ALDEHYDE DEHYDROGENASE"/>
    <property type="match status" value="1"/>
</dbReference>
<dbReference type="InterPro" id="IPR008274">
    <property type="entry name" value="AldOxase/xan_DH_MoCoBD1"/>
</dbReference>
<protein>
    <submittedName>
        <fullName evidence="2">Aldehyde dehydrogenase</fullName>
    </submittedName>
</protein>
<dbReference type="InterPro" id="IPR000674">
    <property type="entry name" value="Ald_Oxase/Xan_DH_a/b"/>
</dbReference>
<dbReference type="InterPro" id="IPR037165">
    <property type="entry name" value="AldOxase/xan_DH_Mopterin-bd_sf"/>
</dbReference>